<evidence type="ECO:0000256" key="3">
    <source>
        <dbReference type="ARBA" id="ARBA00022833"/>
    </source>
</evidence>
<evidence type="ECO:0000256" key="1">
    <source>
        <dbReference type="ARBA" id="ARBA00022723"/>
    </source>
</evidence>
<evidence type="ECO:0000313" key="7">
    <source>
        <dbReference type="EMBL" id="EJD39023.1"/>
    </source>
</evidence>
<proteinExistence type="predicted"/>
<reference evidence="8" key="1">
    <citation type="journal article" date="2012" name="Science">
        <title>The Paleozoic origin of enzymatic lignin decomposition reconstructed from 31 fungal genomes.</title>
        <authorList>
            <person name="Floudas D."/>
            <person name="Binder M."/>
            <person name="Riley R."/>
            <person name="Barry K."/>
            <person name="Blanchette R.A."/>
            <person name="Henrissat B."/>
            <person name="Martinez A.T."/>
            <person name="Otillar R."/>
            <person name="Spatafora J.W."/>
            <person name="Yadav J.S."/>
            <person name="Aerts A."/>
            <person name="Benoit I."/>
            <person name="Boyd A."/>
            <person name="Carlson A."/>
            <person name="Copeland A."/>
            <person name="Coutinho P.M."/>
            <person name="de Vries R.P."/>
            <person name="Ferreira P."/>
            <person name="Findley K."/>
            <person name="Foster B."/>
            <person name="Gaskell J."/>
            <person name="Glotzer D."/>
            <person name="Gorecki P."/>
            <person name="Heitman J."/>
            <person name="Hesse C."/>
            <person name="Hori C."/>
            <person name="Igarashi K."/>
            <person name="Jurgens J.A."/>
            <person name="Kallen N."/>
            <person name="Kersten P."/>
            <person name="Kohler A."/>
            <person name="Kuees U."/>
            <person name="Kumar T.K.A."/>
            <person name="Kuo A."/>
            <person name="LaButti K."/>
            <person name="Larrondo L.F."/>
            <person name="Lindquist E."/>
            <person name="Ling A."/>
            <person name="Lombard V."/>
            <person name="Lucas S."/>
            <person name="Lundell T."/>
            <person name="Martin R."/>
            <person name="McLaughlin D.J."/>
            <person name="Morgenstern I."/>
            <person name="Morin E."/>
            <person name="Murat C."/>
            <person name="Nagy L.G."/>
            <person name="Nolan M."/>
            <person name="Ohm R.A."/>
            <person name="Patyshakuliyeva A."/>
            <person name="Rokas A."/>
            <person name="Ruiz-Duenas F.J."/>
            <person name="Sabat G."/>
            <person name="Salamov A."/>
            <person name="Samejima M."/>
            <person name="Schmutz J."/>
            <person name="Slot J.C."/>
            <person name="St John F."/>
            <person name="Stenlid J."/>
            <person name="Sun H."/>
            <person name="Sun S."/>
            <person name="Syed K."/>
            <person name="Tsang A."/>
            <person name="Wiebenga A."/>
            <person name="Young D."/>
            <person name="Pisabarro A."/>
            <person name="Eastwood D.C."/>
            <person name="Martin F."/>
            <person name="Cullen D."/>
            <person name="Grigoriev I.V."/>
            <person name="Hibbett D.S."/>
        </authorList>
    </citation>
    <scope>NUCLEOTIDE SEQUENCE [LARGE SCALE GENOMIC DNA]</scope>
    <source>
        <strain evidence="8">TFB10046</strain>
    </source>
</reference>
<dbReference type="Gene3D" id="6.10.140.2220">
    <property type="match status" value="1"/>
</dbReference>
<feature type="domain" description="MYND-type" evidence="6">
    <location>
        <begin position="241"/>
        <end position="281"/>
    </location>
</feature>
<feature type="region of interest" description="Disordered" evidence="5">
    <location>
        <begin position="1"/>
        <end position="25"/>
    </location>
</feature>
<organism evidence="7 8">
    <name type="scientific">Auricularia subglabra (strain TFB-10046 / SS5)</name>
    <name type="common">White-rot fungus</name>
    <name type="synonym">Auricularia delicata (strain TFB10046)</name>
    <dbReference type="NCBI Taxonomy" id="717982"/>
    <lineage>
        <taxon>Eukaryota</taxon>
        <taxon>Fungi</taxon>
        <taxon>Dikarya</taxon>
        <taxon>Basidiomycota</taxon>
        <taxon>Agaricomycotina</taxon>
        <taxon>Agaricomycetes</taxon>
        <taxon>Auriculariales</taxon>
        <taxon>Auriculariaceae</taxon>
        <taxon>Auricularia</taxon>
    </lineage>
</organism>
<dbReference type="OrthoDB" id="432970at2759"/>
<dbReference type="Proteomes" id="UP000006514">
    <property type="component" value="Unassembled WGS sequence"/>
</dbReference>
<dbReference type="SUPFAM" id="SSF144232">
    <property type="entry name" value="HIT/MYND zinc finger-like"/>
    <property type="match status" value="1"/>
</dbReference>
<dbReference type="AlphaFoldDB" id="J0DBQ8"/>
<gene>
    <name evidence="7" type="ORF">AURDEDRAFT_116262</name>
</gene>
<keyword evidence="8" id="KW-1185">Reference proteome</keyword>
<evidence type="ECO:0000256" key="2">
    <source>
        <dbReference type="ARBA" id="ARBA00022771"/>
    </source>
</evidence>
<dbReference type="PROSITE" id="PS50865">
    <property type="entry name" value="ZF_MYND_2"/>
    <property type="match status" value="1"/>
</dbReference>
<dbReference type="KEGG" id="adl:AURDEDRAFT_116262"/>
<keyword evidence="1" id="KW-0479">Metal-binding</keyword>
<dbReference type="SUPFAM" id="SSF48452">
    <property type="entry name" value="TPR-like"/>
    <property type="match status" value="1"/>
</dbReference>
<evidence type="ECO:0000259" key="6">
    <source>
        <dbReference type="PROSITE" id="PS50865"/>
    </source>
</evidence>
<dbReference type="Gene3D" id="1.25.40.10">
    <property type="entry name" value="Tetratricopeptide repeat domain"/>
    <property type="match status" value="2"/>
</dbReference>
<dbReference type="GO" id="GO:0008270">
    <property type="term" value="F:zinc ion binding"/>
    <property type="evidence" value="ECO:0007669"/>
    <property type="project" value="UniProtKB-KW"/>
</dbReference>
<dbReference type="InParanoid" id="J0DBQ8"/>
<keyword evidence="2 4" id="KW-0863">Zinc-finger</keyword>
<dbReference type="eggNOG" id="ENOG502RZ3H">
    <property type="taxonomic scope" value="Eukaryota"/>
</dbReference>
<protein>
    <recommendedName>
        <fullName evidence="6">MYND-type domain-containing protein</fullName>
    </recommendedName>
</protein>
<accession>J0DBQ8</accession>
<keyword evidence="3" id="KW-0862">Zinc</keyword>
<feature type="compositionally biased region" description="Basic and acidic residues" evidence="5">
    <location>
        <begin position="388"/>
        <end position="403"/>
    </location>
</feature>
<sequence length="454" mass="50734">MRKRLPLEPRPKPRAPASAAAREKAKQLRCNAREHLVMLYSKAGSALPREHQDHSYRHVIELCNESLAADATISYAITHRATAHFELRMWEESVADAEWAEQLIRERPGPLDTESLVNALFHAAQAKIKLGRFEESLNDLQLALELDFADDRVPDELAVVRRHIAAYKARSAGDARKERSLRIEDYSSFGLSSYELALLDEAGISPWAGYAKHILKIVNTTGKDVPAPATKLHEHHTHTQCSNCFVNKLEANLFLCARCKAALYCSKECQQQAWKGHKPVCTQSAARREKLKSMTLTPAPNCDVPDQPTTALALIDFLSAWTGKHRPILANTVAYALRLRRNPTAHLSKALRVCVEWVPGPQATSRRFRMVQAAILDFDSESFDEGEGSERARQGAEDAQKHSLRGSDRVAMITIVCISCEPTQYIYSPVIVGRGEAVDRPEKFWIDTLSAVIG</sequence>
<dbReference type="InterPro" id="IPR002893">
    <property type="entry name" value="Znf_MYND"/>
</dbReference>
<dbReference type="InterPro" id="IPR011990">
    <property type="entry name" value="TPR-like_helical_dom_sf"/>
</dbReference>
<dbReference type="EMBL" id="JH687817">
    <property type="protein sequence ID" value="EJD39023.1"/>
    <property type="molecule type" value="Genomic_DNA"/>
</dbReference>
<name>J0DBQ8_AURST</name>
<evidence type="ECO:0000256" key="4">
    <source>
        <dbReference type="PROSITE-ProRule" id="PRU00134"/>
    </source>
</evidence>
<evidence type="ECO:0000313" key="8">
    <source>
        <dbReference type="Proteomes" id="UP000006514"/>
    </source>
</evidence>
<feature type="compositionally biased region" description="Basic and acidic residues" evidence="5">
    <location>
        <begin position="1"/>
        <end position="11"/>
    </location>
</feature>
<evidence type="ECO:0000256" key="5">
    <source>
        <dbReference type="SAM" id="MobiDB-lite"/>
    </source>
</evidence>
<feature type="region of interest" description="Disordered" evidence="5">
    <location>
        <begin position="383"/>
        <end position="403"/>
    </location>
</feature>
<dbReference type="Pfam" id="PF01753">
    <property type="entry name" value="zf-MYND"/>
    <property type="match status" value="1"/>
</dbReference>